<evidence type="ECO:0000313" key="1">
    <source>
        <dbReference type="EMBL" id="KAJ9632733.1"/>
    </source>
</evidence>
<dbReference type="SUPFAM" id="SSF53756">
    <property type="entry name" value="UDP-Glycosyltransferase/glycogen phosphorylase"/>
    <property type="match status" value="1"/>
</dbReference>
<dbReference type="Gene3D" id="3.40.50.2000">
    <property type="entry name" value="Glycogen Phosphorylase B"/>
    <property type="match status" value="1"/>
</dbReference>
<protein>
    <recommendedName>
        <fullName evidence="2">Glycosyltransferase</fullName>
    </recommendedName>
</protein>
<comment type="caution">
    <text evidence="1">The sequence shown here is derived from an EMBL/GenBank/DDBJ whole genome shotgun (WGS) entry which is preliminary data.</text>
</comment>
<dbReference type="CDD" id="cd03801">
    <property type="entry name" value="GT4_PimA-like"/>
    <property type="match status" value="1"/>
</dbReference>
<gene>
    <name evidence="1" type="ORF">H2204_007820</name>
</gene>
<evidence type="ECO:0008006" key="2">
    <source>
        <dbReference type="Google" id="ProtNLM"/>
    </source>
</evidence>
<dbReference type="AlphaFoldDB" id="A0AA38Y2P5"/>
<dbReference type="PANTHER" id="PTHR46656:SF3">
    <property type="entry name" value="PUTATIVE-RELATED"/>
    <property type="match status" value="1"/>
</dbReference>
<name>A0AA38Y2P5_9EURO</name>
<dbReference type="PANTHER" id="PTHR46656">
    <property type="entry name" value="PUTATIVE-RELATED"/>
    <property type="match status" value="1"/>
</dbReference>
<accession>A0AA38Y2P5</accession>
<dbReference type="Pfam" id="PF20706">
    <property type="entry name" value="GT4-conflict"/>
    <property type="match status" value="1"/>
</dbReference>
<dbReference type="EMBL" id="JAPDRN010000054">
    <property type="protein sequence ID" value="KAJ9632733.1"/>
    <property type="molecule type" value="Genomic_DNA"/>
</dbReference>
<organism evidence="1">
    <name type="scientific">Knufia peltigerae</name>
    <dbReference type="NCBI Taxonomy" id="1002370"/>
    <lineage>
        <taxon>Eukaryota</taxon>
        <taxon>Fungi</taxon>
        <taxon>Dikarya</taxon>
        <taxon>Ascomycota</taxon>
        <taxon>Pezizomycotina</taxon>
        <taxon>Eurotiomycetes</taxon>
        <taxon>Chaetothyriomycetidae</taxon>
        <taxon>Chaetothyriales</taxon>
        <taxon>Trichomeriaceae</taxon>
        <taxon>Knufia</taxon>
    </lineage>
</organism>
<sequence length="416" mass="45070">MKQTLGRAVRHLRRQLGRILPSAAAARARQNRFPELPAVPASLPPPARDLAGTGPSINLYGLLSRQLGLGESARLYARAFAANGIDVTLHDIPLALPHARLQWDVPGCSVDLPLHQTDLICVNPDIWASVKPLIPQRPERRLASWFWELETLPRAWLSATDDFDGIVVATDFVGDAVRAYRDVKVHKIGLPLYVGPDSGLSRAAFGLNEDAFVFLVSFDFFSSINRKNPLATIAAFLRAFGGTGDDVRLVIKTGHGEQNDDAFRQLLVAAAKDPRIMVRNGPLAAAHWGALQRCCDCYVSLHRAEGFGLGMAECMARGKPVIATGWSGNMEFQDADSALLVEHRMVAVGSGDYAGGEGMRWADPSVDDAAEKMRWVFEHRSASQALAQRGREKVARVLAPATVASQLRAALGCAAG</sequence>
<reference evidence="1" key="1">
    <citation type="submission" date="2022-10" db="EMBL/GenBank/DDBJ databases">
        <title>Culturing micro-colonial fungi from biological soil crusts in the Mojave desert and describing Neophaeococcomyces mojavensis, and introducing the new genera and species Taxawa tesnikishii.</title>
        <authorList>
            <person name="Kurbessoian T."/>
            <person name="Stajich J.E."/>
        </authorList>
    </citation>
    <scope>NUCLEOTIDE SEQUENCE</scope>
    <source>
        <strain evidence="1">TK_35</strain>
    </source>
</reference>
<proteinExistence type="predicted"/>